<feature type="region of interest" description="Disordered" evidence="1">
    <location>
        <begin position="104"/>
        <end position="158"/>
    </location>
</feature>
<accession>A0A642CVU2</accession>
<dbReference type="InterPro" id="IPR057155">
    <property type="entry name" value="DUF7833"/>
</dbReference>
<gene>
    <name evidence="3" type="ORF">F3B37_05825</name>
</gene>
<evidence type="ECO:0000313" key="3">
    <source>
        <dbReference type="EMBL" id="KAA4694140.1"/>
    </source>
</evidence>
<evidence type="ECO:0000259" key="2">
    <source>
        <dbReference type="Pfam" id="PF25200"/>
    </source>
</evidence>
<name>A0A642CVU2_9BACE</name>
<proteinExistence type="predicted"/>
<feature type="compositionally biased region" description="Polar residues" evidence="1">
    <location>
        <begin position="145"/>
        <end position="158"/>
    </location>
</feature>
<dbReference type="RefSeq" id="WP_149945639.1">
    <property type="nucleotide sequence ID" value="NZ_JBDMMW010000046.1"/>
</dbReference>
<dbReference type="Pfam" id="PF25200">
    <property type="entry name" value="DUF7833"/>
    <property type="match status" value="1"/>
</dbReference>
<comment type="caution">
    <text evidence="3">The sequence shown here is derived from an EMBL/GenBank/DDBJ whole genome shotgun (WGS) entry which is preliminary data.</text>
</comment>
<sequence>MNKHFYLKHEIMAFNDPRIQNMLRQEGGKAYGAYWYIMEKLSLLPDMEAELKYLKPFATRNFTYPYMMKIVTDFGLFTVTDSCFSPVQLNTKCVVEPQKAEENIAENSGQNGKKYPDNDVKPGKNAVFSTKNRQTMDKNRDGNESEINCNTPNISGLSNENLQQKENIRDIITTAAKEKEISAAAVDRNDTSVPADTGVSTNASVSPFSGGSALHAIRPWQELVDGLCLESSWAEIACMKSGYGGLLSRYFKEAVGFFKQHILLYDKGPSLLNSSDVHQYFANFTAPGSRTSAFLHAELLKLEAAEQSHSLDPYRFEKRIGGQRTYMGCPIPDEAPPRPEDNAIWNDRTKQWILPRLRSKAAS</sequence>
<feature type="compositionally biased region" description="Basic and acidic residues" evidence="1">
    <location>
        <begin position="134"/>
        <end position="143"/>
    </location>
</feature>
<organism evidence="3">
    <name type="scientific">Bacteroides intestinalis</name>
    <dbReference type="NCBI Taxonomy" id="329854"/>
    <lineage>
        <taxon>Bacteria</taxon>
        <taxon>Pseudomonadati</taxon>
        <taxon>Bacteroidota</taxon>
        <taxon>Bacteroidia</taxon>
        <taxon>Bacteroidales</taxon>
        <taxon>Bacteroidaceae</taxon>
        <taxon>Bacteroides</taxon>
    </lineage>
</organism>
<protein>
    <submittedName>
        <fullName evidence="3">DUF4373 domain-containing protein</fullName>
    </submittedName>
</protein>
<dbReference type="EMBL" id="VWFA01000003">
    <property type="protein sequence ID" value="KAA4694140.1"/>
    <property type="molecule type" value="Genomic_DNA"/>
</dbReference>
<feature type="domain" description="DUF7833" evidence="2">
    <location>
        <begin position="225"/>
        <end position="286"/>
    </location>
</feature>
<dbReference type="AlphaFoldDB" id="A0A642CVU2"/>
<evidence type="ECO:0000256" key="1">
    <source>
        <dbReference type="SAM" id="MobiDB-lite"/>
    </source>
</evidence>
<reference evidence="3" key="1">
    <citation type="journal article" date="2019" name="Nat. Med.">
        <title>A library of human gut bacterial isolates paired with longitudinal multiomics data enables mechanistic microbiome research.</title>
        <authorList>
            <person name="Poyet M."/>
            <person name="Groussin M."/>
            <person name="Gibbons S.M."/>
            <person name="Avila-Pacheco J."/>
            <person name="Jiang X."/>
            <person name="Kearney S.M."/>
            <person name="Perrotta A.R."/>
            <person name="Berdy B."/>
            <person name="Zhao S."/>
            <person name="Lieberman T.D."/>
            <person name="Swanson P.K."/>
            <person name="Smith M."/>
            <person name="Roesemann S."/>
            <person name="Alexander J.E."/>
            <person name="Rich S.A."/>
            <person name="Livny J."/>
            <person name="Vlamakis H."/>
            <person name="Clish C."/>
            <person name="Bullock K."/>
            <person name="Deik A."/>
            <person name="Scott J."/>
            <person name="Pierce K.A."/>
            <person name="Xavier R.J."/>
            <person name="Alm E.J."/>
        </authorList>
    </citation>
    <scope>NUCLEOTIDE SEQUENCE</scope>
    <source>
        <strain evidence="3">BIOML-A1</strain>
    </source>
</reference>
<dbReference type="OrthoDB" id="1043295at2"/>